<accession>A0A3G5A6T0</accession>
<evidence type="ECO:0000313" key="1">
    <source>
        <dbReference type="EMBL" id="AYV81553.1"/>
    </source>
</evidence>
<organism evidence="1">
    <name type="scientific">Harvfovirus sp</name>
    <dbReference type="NCBI Taxonomy" id="2487768"/>
    <lineage>
        <taxon>Viruses</taxon>
        <taxon>Varidnaviria</taxon>
        <taxon>Bamfordvirae</taxon>
        <taxon>Nucleocytoviricota</taxon>
        <taxon>Megaviricetes</taxon>
        <taxon>Imitervirales</taxon>
        <taxon>Mimiviridae</taxon>
        <taxon>Klosneuvirinae</taxon>
    </lineage>
</organism>
<proteinExistence type="predicted"/>
<name>A0A3G5A6T0_9VIRU</name>
<protein>
    <submittedName>
        <fullName evidence="1">Uncharacterized protein</fullName>
    </submittedName>
</protein>
<gene>
    <name evidence="1" type="ORF">Harvfovirus40_16</name>
</gene>
<dbReference type="EMBL" id="MK072282">
    <property type="protein sequence ID" value="AYV81553.1"/>
    <property type="molecule type" value="Genomic_DNA"/>
</dbReference>
<reference evidence="1" key="1">
    <citation type="submission" date="2018-10" db="EMBL/GenBank/DDBJ databases">
        <title>Hidden diversity of soil giant viruses.</title>
        <authorList>
            <person name="Schulz F."/>
            <person name="Alteio L."/>
            <person name="Goudeau D."/>
            <person name="Ryan E.M."/>
            <person name="Malmstrom R.R."/>
            <person name="Blanchard J."/>
            <person name="Woyke T."/>
        </authorList>
    </citation>
    <scope>NUCLEOTIDE SEQUENCE</scope>
    <source>
        <strain evidence="1">HAV1</strain>
    </source>
</reference>
<sequence>MDLKPAHDIFVGNKLKTLIHSVFYTEFTFFKAYSGLSEEKKYVPHSSTPLATLRISKGIPTIHFISTQDKFILPMLENLVKELTPSKDDDTEEKTVSVATSNFETWENEWREKEVMENNYGSIRMLKFNFHAQYKKLSPSGRANVDYFARVMKIIIYIAQVSRPSIKDSYSIDDVYDLGPNPYYTVAKSNNMLGLNCTYGSCTLMTAMGKITLKYPYWKNKKRDSIILSRLQAVVISPETYSKQTGFDGPYFSLMRDIDSTEFDSFEYLPTPYTQKFDDIRLFWQKNCDLILFKLMASIKEKPINTAVRK</sequence>